<organism evidence="3 4">
    <name type="scientific">Pyricularia oryzae</name>
    <name type="common">Rice blast fungus</name>
    <name type="synonym">Magnaporthe oryzae</name>
    <dbReference type="NCBI Taxonomy" id="318829"/>
    <lineage>
        <taxon>Eukaryota</taxon>
        <taxon>Fungi</taxon>
        <taxon>Dikarya</taxon>
        <taxon>Ascomycota</taxon>
        <taxon>Pezizomycotina</taxon>
        <taxon>Sordariomycetes</taxon>
        <taxon>Sordariomycetidae</taxon>
        <taxon>Magnaporthales</taxon>
        <taxon>Pyriculariaceae</taxon>
        <taxon>Pyricularia</taxon>
    </lineage>
</organism>
<evidence type="ECO:0000256" key="2">
    <source>
        <dbReference type="ARBA" id="ARBA00023002"/>
    </source>
</evidence>
<dbReference type="GO" id="GO:0046872">
    <property type="term" value="F:metal ion binding"/>
    <property type="evidence" value="ECO:0007669"/>
    <property type="project" value="UniProtKB-KW"/>
</dbReference>
<dbReference type="GO" id="GO:0016491">
    <property type="term" value="F:oxidoreductase activity"/>
    <property type="evidence" value="ECO:0007669"/>
    <property type="project" value="UniProtKB-KW"/>
</dbReference>
<evidence type="ECO:0000313" key="3">
    <source>
        <dbReference type="EMBL" id="QBZ58288.1"/>
    </source>
</evidence>
<dbReference type="PANTHER" id="PTHR11474">
    <property type="entry name" value="TYROSINASE FAMILY MEMBER"/>
    <property type="match status" value="1"/>
</dbReference>
<evidence type="ECO:0000256" key="1">
    <source>
        <dbReference type="ARBA" id="ARBA00022723"/>
    </source>
</evidence>
<protein>
    <submittedName>
        <fullName evidence="3">Uncharacterized protein</fullName>
    </submittedName>
</protein>
<keyword evidence="2" id="KW-0560">Oxidoreductase</keyword>
<dbReference type="InterPro" id="IPR050316">
    <property type="entry name" value="Tyrosinase/Hemocyanin"/>
</dbReference>
<sequence>MFWITAAVLTSVLLGGSAATPLEKRAAYYKTAFRNGNYPLDVVDQLEADTMPKVSEWVASKSNSNGCTLENAAVRKEWSDLSVPEREEYIAAVLCLMKRPSQAPKDEFPGALNRFDDFVAFHMTQAGPLHGPTNLFAAHRYFIWAYENALREECGYKGYQPYMNYDRYAEDPINSPMFNGNMSSMGGQGEPNNYRGVLMGFRAPYNLIQPGGGGGCVKDGPFKDMVVSLGPRATVVNGIPRNPRADGLGSNPRCLRRDVNRNSALGARANYSYSLITEYPHVNNFYDRYLGQPFLQNDAHPWGLHNAGHFMIGGDPGGDFYASPGDPAFYFHHGALDRLWWIWQMQDPEKRVQGSNAIPDLNRMGAAPGPAPRPEPGQAIEDMVVDLKWLAPKSTLKQLNDLFGGNDGKICYYYV</sequence>
<dbReference type="VEuPathDB" id="FungiDB:M_BR32_EuGene_00122501"/>
<name>A0A4P7N6R7_PYROR</name>
<dbReference type="PROSITE" id="PS00498">
    <property type="entry name" value="TYROSINASE_2"/>
    <property type="match status" value="1"/>
</dbReference>
<dbReference type="PANTHER" id="PTHR11474:SF125">
    <property type="entry name" value="N-ACETYL-6-HYDROXYTRYPTOPHAN OXIDASE IVOB-RELATED"/>
    <property type="match status" value="1"/>
</dbReference>
<dbReference type="SUPFAM" id="SSF48056">
    <property type="entry name" value="Di-copper centre-containing domain"/>
    <property type="match status" value="1"/>
</dbReference>
<proteinExistence type="predicted"/>
<dbReference type="Gene3D" id="1.10.1280.10">
    <property type="entry name" value="Di-copper center containing domain from catechol oxidase"/>
    <property type="match status" value="1"/>
</dbReference>
<dbReference type="AlphaFoldDB" id="A0A4P7N6R7"/>
<dbReference type="InterPro" id="IPR008922">
    <property type="entry name" value="Di-copper_centre_dom_sf"/>
</dbReference>
<dbReference type="EMBL" id="CP034206">
    <property type="protein sequence ID" value="QBZ58288.1"/>
    <property type="molecule type" value="Genomic_DNA"/>
</dbReference>
<evidence type="ECO:0000313" key="4">
    <source>
        <dbReference type="Proteomes" id="UP000294847"/>
    </source>
</evidence>
<dbReference type="Proteomes" id="UP000294847">
    <property type="component" value="Chromosome 3"/>
</dbReference>
<keyword evidence="1" id="KW-0479">Metal-binding</keyword>
<accession>A0A4P7N6R7</accession>
<dbReference type="InterPro" id="IPR002227">
    <property type="entry name" value="Tyrosinase_Cu-bd"/>
</dbReference>
<gene>
    <name evidence="3" type="ORF">PoMZ_03233</name>
</gene>
<dbReference type="Pfam" id="PF00264">
    <property type="entry name" value="Tyrosinase"/>
    <property type="match status" value="1"/>
</dbReference>
<reference evidence="3 4" key="1">
    <citation type="journal article" date="2019" name="Mol. Biol. Evol.">
        <title>Blast fungal genomes show frequent chromosomal changes, gene gains and losses, and effector gene turnover.</title>
        <authorList>
            <person name="Gomez Luciano L.B."/>
            <person name="Jason Tsai I."/>
            <person name="Chuma I."/>
            <person name="Tosa Y."/>
            <person name="Chen Y.H."/>
            <person name="Li J.Y."/>
            <person name="Li M.Y."/>
            <person name="Jade Lu M.Y."/>
            <person name="Nakayashiki H."/>
            <person name="Li W.H."/>
        </authorList>
    </citation>
    <scope>NUCLEOTIDE SEQUENCE [LARGE SCALE GENOMIC DNA]</scope>
    <source>
        <strain evidence="3">MZ5-1-6</strain>
    </source>
</reference>
<dbReference type="PRINTS" id="PR00092">
    <property type="entry name" value="TYROSINASE"/>
</dbReference>